<dbReference type="Proteomes" id="UP000218598">
    <property type="component" value="Unassembled WGS sequence"/>
</dbReference>
<comment type="caution">
    <text evidence="1">The sequence shown here is derived from an EMBL/GenBank/DDBJ whole genome shotgun (WGS) entry which is preliminary data.</text>
</comment>
<accession>A0A2A3YN19</accession>
<reference evidence="1 2" key="1">
    <citation type="journal article" date="2017" name="Elife">
        <title>Extensive horizontal gene transfer in cheese-associated bacteria.</title>
        <authorList>
            <person name="Bonham K.S."/>
            <person name="Wolfe B.E."/>
            <person name="Dutton R.J."/>
        </authorList>
    </citation>
    <scope>NUCLEOTIDE SEQUENCE [LARGE SCALE GENOMIC DNA]</scope>
    <source>
        <strain evidence="1 2">341_9</strain>
    </source>
</reference>
<organism evidence="1 2">
    <name type="scientific">Brachybacterium alimentarium</name>
    <dbReference type="NCBI Taxonomy" id="47845"/>
    <lineage>
        <taxon>Bacteria</taxon>
        <taxon>Bacillati</taxon>
        <taxon>Actinomycetota</taxon>
        <taxon>Actinomycetes</taxon>
        <taxon>Micrococcales</taxon>
        <taxon>Dermabacteraceae</taxon>
        <taxon>Brachybacterium</taxon>
    </lineage>
</organism>
<proteinExistence type="predicted"/>
<evidence type="ECO:0000313" key="1">
    <source>
        <dbReference type="EMBL" id="PCC40688.1"/>
    </source>
</evidence>
<dbReference type="AlphaFoldDB" id="A0A2A3YN19"/>
<protein>
    <submittedName>
        <fullName evidence="1">Uncharacterized protein</fullName>
    </submittedName>
</protein>
<dbReference type="RefSeq" id="WP_096196444.1">
    <property type="nucleotide sequence ID" value="NZ_NRGR01000005.1"/>
</dbReference>
<keyword evidence="2" id="KW-1185">Reference proteome</keyword>
<evidence type="ECO:0000313" key="2">
    <source>
        <dbReference type="Proteomes" id="UP000218598"/>
    </source>
</evidence>
<name>A0A2A3YN19_9MICO</name>
<gene>
    <name evidence="1" type="ORF">CIK66_02670</name>
</gene>
<dbReference type="EMBL" id="NRGR01000005">
    <property type="protein sequence ID" value="PCC40688.1"/>
    <property type="molecule type" value="Genomic_DNA"/>
</dbReference>
<sequence>MVDPLGFRRLLARETNVSDLLQYLTDRDPTPWAALAPGTVGADREARIGATQSADLILRDIEGTATGGVEVKLGYTFDGAQAEAYEKTLDERIPLLLAGLDTDAVSAGAARERWQFVHLSTLVSTWTSSKDTEAAAVACAAARVLTHWDETTSAVLEIGGHGAPLAAIQEPFLARVVTRALETRLHERRELRTLADVTLGGGNATLMAFSRIPDERPGREFIGEIRWSIPKQTMVLRLGLDYPRGSREERQAVWDAALRMDDVIAADRFISHVAASTPVIARTLSSKGAGRPRRKGNWNDIIEKGFESGDAKNYNPGFHRDRDTRFEAMAQVDLSQASGVVVESLLTLGLDYLAEHWRPAGSQS</sequence>
<dbReference type="OrthoDB" id="4947231at2"/>